<comment type="caution">
    <text evidence="2">The sequence shown here is derived from an EMBL/GenBank/DDBJ whole genome shotgun (WGS) entry which is preliminary data.</text>
</comment>
<evidence type="ECO:0000256" key="1">
    <source>
        <dbReference type="SAM" id="MobiDB-lite"/>
    </source>
</evidence>
<reference evidence="2 3" key="1">
    <citation type="submission" date="2011-08" db="EMBL/GenBank/DDBJ databases">
        <authorList>
            <person name="Lin Y."/>
            <person name="Hao X."/>
            <person name="Johnstone L."/>
            <person name="Miller S.J."/>
            <person name="Wei G."/>
            <person name="Rensing C."/>
        </authorList>
    </citation>
    <scope>NUCLEOTIDE SEQUENCE [LARGE SCALE GENOMIC DNA]</scope>
    <source>
        <strain evidence="2 3">K42</strain>
    </source>
</reference>
<accession>G2GHX0</accession>
<dbReference type="RefSeq" id="WP_007500158.1">
    <property type="nucleotide sequence ID" value="NZ_AGBF01000117.1"/>
</dbReference>
<dbReference type="AlphaFoldDB" id="G2GHX0"/>
<sequence>MPQMPKVELYAAIRRDHRGGTEIREIERKHNVSWRTVREAVDLARPEPGKQLPPRPAGLGPYEPLVDETPRGDLDAPHEQWCVSRGRGQLCAERPTAARNRRVPYGQRTLAGETGVVGGEDLTTGGRGDQ</sequence>
<feature type="region of interest" description="Disordered" evidence="1">
    <location>
        <begin position="43"/>
        <end position="78"/>
    </location>
</feature>
<protein>
    <submittedName>
        <fullName evidence="2">Transposase</fullName>
    </submittedName>
</protein>
<dbReference type="EMBL" id="AGBF01000117">
    <property type="protein sequence ID" value="EGX56893.1"/>
    <property type="molecule type" value="Genomic_DNA"/>
</dbReference>
<evidence type="ECO:0000313" key="2">
    <source>
        <dbReference type="EMBL" id="EGX56893.1"/>
    </source>
</evidence>
<evidence type="ECO:0000313" key="3">
    <source>
        <dbReference type="Proteomes" id="UP000004217"/>
    </source>
</evidence>
<feature type="compositionally biased region" description="Basic and acidic residues" evidence="1">
    <location>
        <begin position="68"/>
        <end position="78"/>
    </location>
</feature>
<organism evidence="2 3">
    <name type="scientific">Streptomyces zinciresistens K42</name>
    <dbReference type="NCBI Taxonomy" id="700597"/>
    <lineage>
        <taxon>Bacteria</taxon>
        <taxon>Bacillati</taxon>
        <taxon>Actinomycetota</taxon>
        <taxon>Actinomycetes</taxon>
        <taxon>Kitasatosporales</taxon>
        <taxon>Streptomycetaceae</taxon>
        <taxon>Streptomyces</taxon>
    </lineage>
</organism>
<proteinExistence type="predicted"/>
<feature type="region of interest" description="Disordered" evidence="1">
    <location>
        <begin position="102"/>
        <end position="130"/>
    </location>
</feature>
<name>G2GHX0_9ACTN</name>
<dbReference type="PATRIC" id="fig|700597.3.peg.5017"/>
<gene>
    <name evidence="2" type="ORF">SZN_25549</name>
</gene>
<keyword evidence="3" id="KW-1185">Reference proteome</keyword>
<dbReference type="Proteomes" id="UP000004217">
    <property type="component" value="Unassembled WGS sequence"/>
</dbReference>